<accession>A0A1Z8AZW8</accession>
<dbReference type="AlphaFoldDB" id="A0A1Z8AZW8"/>
<evidence type="ECO:0000313" key="1">
    <source>
        <dbReference type="EMBL" id="OUS15889.1"/>
    </source>
</evidence>
<name>A0A1Z8AZW8_9FLAO</name>
<comment type="caution">
    <text evidence="1">The sequence shown here is derived from an EMBL/GenBank/DDBJ whole genome shotgun (WGS) entry which is preliminary data.</text>
</comment>
<dbReference type="Pfam" id="PF10652">
    <property type="entry name" value="DUF2480"/>
    <property type="match status" value="1"/>
</dbReference>
<dbReference type="EMBL" id="MAAX01000099">
    <property type="protein sequence ID" value="OUS15889.1"/>
    <property type="molecule type" value="Genomic_DNA"/>
</dbReference>
<organism evidence="1 2">
    <name type="scientific">Nonlabens dokdonensis</name>
    <dbReference type="NCBI Taxonomy" id="328515"/>
    <lineage>
        <taxon>Bacteria</taxon>
        <taxon>Pseudomonadati</taxon>
        <taxon>Bacteroidota</taxon>
        <taxon>Flavobacteriia</taxon>
        <taxon>Flavobacteriales</taxon>
        <taxon>Flavobacteriaceae</taxon>
        <taxon>Nonlabens</taxon>
    </lineage>
</organism>
<dbReference type="Proteomes" id="UP000196102">
    <property type="component" value="Unassembled WGS sequence"/>
</dbReference>
<proteinExistence type="predicted"/>
<dbReference type="RefSeq" id="WP_303686528.1">
    <property type="nucleotide sequence ID" value="NZ_CAJXYO010000001.1"/>
</dbReference>
<sequence>MAEEIINRVANSKLKTFDLEDFYVTGTRSTIDISQWLLEGIVLVESRFRESLKTTDFSIYKDHYVAIDCSTDAIIPQWAWMLVQSQLHGIAKKVVLGTQEQLETELYREVIVGVDLSEFRDVPVIVKGCSNKPVPIAAYAMITDRLQSVAKSIMYGEACSAVPVFKKKKQLS</sequence>
<gene>
    <name evidence="1" type="ORF">A9Q93_06160</name>
</gene>
<evidence type="ECO:0000313" key="2">
    <source>
        <dbReference type="Proteomes" id="UP000196102"/>
    </source>
</evidence>
<reference evidence="2" key="1">
    <citation type="journal article" date="2017" name="Proc. Natl. Acad. Sci. U.S.A.">
        <title>Simulation of Deepwater Horizon oil plume reveals substrate specialization within a complex community of hydrocarbon-degraders.</title>
        <authorList>
            <person name="Hu P."/>
            <person name="Dubinsky E.A."/>
            <person name="Probst A.J."/>
            <person name="Wang J."/>
            <person name="Sieber C.M.K."/>
            <person name="Tom L.M."/>
            <person name="Gardinali P."/>
            <person name="Banfield J.F."/>
            <person name="Atlas R.M."/>
            <person name="Andersen G.L."/>
        </authorList>
    </citation>
    <scope>NUCLEOTIDE SEQUENCE [LARGE SCALE GENOMIC DNA]</scope>
</reference>
<protein>
    <submittedName>
        <fullName evidence="1">Uncharacterized protein</fullName>
    </submittedName>
</protein>
<dbReference type="InterPro" id="IPR018914">
    <property type="entry name" value="DUF2480"/>
</dbReference>